<reference evidence="4 5" key="1">
    <citation type="submission" date="2020-07" db="EMBL/GenBank/DDBJ databases">
        <title>Genomic Encyclopedia of Type Strains, Phase IV (KMG-V): Genome sequencing to study the core and pangenomes of soil and plant-associated prokaryotes.</title>
        <authorList>
            <person name="Whitman W."/>
        </authorList>
    </citation>
    <scope>NUCLEOTIDE SEQUENCE [LARGE SCALE GENOMIC DNA]</scope>
    <source>
        <strain evidence="4 5">RH2WT43</strain>
    </source>
</reference>
<dbReference type="EMBL" id="JACGXL010000001">
    <property type="protein sequence ID" value="MBA8886513.1"/>
    <property type="molecule type" value="Genomic_DNA"/>
</dbReference>
<evidence type="ECO:0000259" key="3">
    <source>
        <dbReference type="PROSITE" id="PS51468"/>
    </source>
</evidence>
<feature type="domain" description="VIT" evidence="3">
    <location>
        <begin position="28"/>
        <end position="156"/>
    </location>
</feature>
<dbReference type="RefSeq" id="WP_182529589.1">
    <property type="nucleotide sequence ID" value="NZ_JACGXL010000001.1"/>
</dbReference>
<dbReference type="InterPro" id="IPR002035">
    <property type="entry name" value="VWF_A"/>
</dbReference>
<dbReference type="PROSITE" id="PS51468">
    <property type="entry name" value="VIT"/>
    <property type="match status" value="1"/>
</dbReference>
<keyword evidence="5" id="KW-1185">Reference proteome</keyword>
<feature type="signal peptide" evidence="1">
    <location>
        <begin position="1"/>
        <end position="25"/>
    </location>
</feature>
<protein>
    <submittedName>
        <fullName evidence="4">Ca-activated chloride channel family protein</fullName>
    </submittedName>
</protein>
<dbReference type="SUPFAM" id="SSF53300">
    <property type="entry name" value="vWA-like"/>
    <property type="match status" value="1"/>
</dbReference>
<dbReference type="PANTHER" id="PTHR45737">
    <property type="entry name" value="VON WILLEBRAND FACTOR A DOMAIN-CONTAINING PROTEIN 5A"/>
    <property type="match status" value="1"/>
</dbReference>
<dbReference type="Proteomes" id="UP000550401">
    <property type="component" value="Unassembled WGS sequence"/>
</dbReference>
<evidence type="ECO:0000259" key="2">
    <source>
        <dbReference type="PROSITE" id="PS50234"/>
    </source>
</evidence>
<keyword evidence="1" id="KW-0732">Signal</keyword>
<sequence length="730" mass="78082">MKHGFVKAAFAAMFALFATCSTVGAAEHGAPYFSVNGGVDRLPLLQSTATVDIVGPIADVTLKQTYENRGTATIEATYVFPVSDRGAVSALSMRIGDRVVEAKLQERDQARQTYETAKESGHTAALLEQHDPGTFVMNLANILPGDRIDVELRYNELLVPTRGVYELELPNTFGVERYARPGDATVATPRSSAPEVTDYAFAANVRIRSGVPIASVESPSHHVVVDRPGAAEATVRLADDEVKASTRDFHLRFSLAGNEIASGLLLYPGPAENFFLLMTQPPRSPAPATVTPREYIFVLDVSGSMSGAPIDTAKALMQELLATLHPHDRFNLVLFAGGSEVLEPKGSLPVGEDTLRRAHDLIDKTGAGGGTELIPALETAYALPHADGMSRSIVVLTDGGIAAGGEASRLIRAHLDEANVFAFGTGGGADVPVMHMLARAGLGEPFFAADVQQGADEIRRFREYIDRPLLTHVTVEFRGFDAYDVIPQKLPDLFAERPIVLIGKYRGAATGEIHLGGTSGTGAYSATVQASSGEASARNAPLRTLWARARIADELDARGYYGDVEGGAKRDLVKLSLDYGIVTPYTSFVAVSEERRSDGTPPVKVAQPTAQRATMGHGDALADGLRLMAGLPAANTTAPKAADLRDVAGKHFRLVEGVWTDVEQDAQCVVLRIRRDSPAYAKLLSLRPDLATWFALGERVLVRLGRYAVLVGGDGFGDYPMQTLVRAARG</sequence>
<proteinExistence type="predicted"/>
<comment type="caution">
    <text evidence="4">The sequence shown here is derived from an EMBL/GenBank/DDBJ whole genome shotgun (WGS) entry which is preliminary data.</text>
</comment>
<dbReference type="InterPro" id="IPR013694">
    <property type="entry name" value="VIT"/>
</dbReference>
<dbReference type="PROSITE" id="PS50234">
    <property type="entry name" value="VWFA"/>
    <property type="match status" value="1"/>
</dbReference>
<dbReference type="SMART" id="SM00609">
    <property type="entry name" value="VIT"/>
    <property type="match status" value="1"/>
</dbReference>
<evidence type="ECO:0000313" key="5">
    <source>
        <dbReference type="Proteomes" id="UP000550401"/>
    </source>
</evidence>
<dbReference type="SMART" id="SM00327">
    <property type="entry name" value="VWA"/>
    <property type="match status" value="1"/>
</dbReference>
<evidence type="ECO:0000313" key="4">
    <source>
        <dbReference type="EMBL" id="MBA8886513.1"/>
    </source>
</evidence>
<dbReference type="Pfam" id="PF13768">
    <property type="entry name" value="VWA_3"/>
    <property type="match status" value="1"/>
</dbReference>
<dbReference type="AlphaFoldDB" id="A0A839EV93"/>
<dbReference type="Gene3D" id="3.40.50.410">
    <property type="entry name" value="von Willebrand factor, type A domain"/>
    <property type="match status" value="1"/>
</dbReference>
<gene>
    <name evidence="4" type="ORF">FHW12_000704</name>
</gene>
<dbReference type="InterPro" id="IPR036465">
    <property type="entry name" value="vWFA_dom_sf"/>
</dbReference>
<dbReference type="PANTHER" id="PTHR45737:SF6">
    <property type="entry name" value="VON WILLEBRAND FACTOR A DOMAIN-CONTAINING PROTEIN 5A"/>
    <property type="match status" value="1"/>
</dbReference>
<feature type="domain" description="VWFA" evidence="2">
    <location>
        <begin position="294"/>
        <end position="465"/>
    </location>
</feature>
<accession>A0A839EV93</accession>
<dbReference type="Pfam" id="PF08487">
    <property type="entry name" value="VIT"/>
    <property type="match status" value="1"/>
</dbReference>
<name>A0A839EV93_9GAMM</name>
<evidence type="ECO:0000256" key="1">
    <source>
        <dbReference type="SAM" id="SignalP"/>
    </source>
</evidence>
<feature type="chain" id="PRO_5032912652" evidence="1">
    <location>
        <begin position="26"/>
        <end position="730"/>
    </location>
</feature>
<organism evidence="4 5">
    <name type="scientific">Dokdonella fugitiva</name>
    <dbReference type="NCBI Taxonomy" id="328517"/>
    <lineage>
        <taxon>Bacteria</taxon>
        <taxon>Pseudomonadati</taxon>
        <taxon>Pseudomonadota</taxon>
        <taxon>Gammaproteobacteria</taxon>
        <taxon>Lysobacterales</taxon>
        <taxon>Rhodanobacteraceae</taxon>
        <taxon>Dokdonella</taxon>
    </lineage>
</organism>